<dbReference type="RefSeq" id="WP_146315396.1">
    <property type="nucleotide sequence ID" value="NZ_VCQV01000004.1"/>
</dbReference>
<comment type="caution">
    <text evidence="2">The sequence shown here is derived from an EMBL/GenBank/DDBJ whole genome shotgun (WGS) entry which is preliminary data.</text>
</comment>
<dbReference type="GO" id="GO:0046654">
    <property type="term" value="P:tetrahydrofolate biosynthetic process"/>
    <property type="evidence" value="ECO:0007669"/>
    <property type="project" value="TreeGrafter"/>
</dbReference>
<accession>A0A563E5L2</accession>
<dbReference type="InterPro" id="IPR011005">
    <property type="entry name" value="Dihydropteroate_synth-like_sf"/>
</dbReference>
<feature type="domain" description="Pterin-binding" evidence="1">
    <location>
        <begin position="38"/>
        <end position="298"/>
    </location>
</feature>
<dbReference type="Pfam" id="PF00809">
    <property type="entry name" value="Pterin_bind"/>
    <property type="match status" value="1"/>
</dbReference>
<dbReference type="Proteomes" id="UP000320244">
    <property type="component" value="Unassembled WGS sequence"/>
</dbReference>
<name>A0A563E5L2_9MICO</name>
<dbReference type="InterPro" id="IPR045031">
    <property type="entry name" value="DHP_synth-like"/>
</dbReference>
<dbReference type="AlphaFoldDB" id="A0A563E5L2"/>
<dbReference type="OrthoDB" id="9811744at2"/>
<dbReference type="SUPFAM" id="SSF51717">
    <property type="entry name" value="Dihydropteroate synthetase-like"/>
    <property type="match status" value="1"/>
</dbReference>
<evidence type="ECO:0000313" key="2">
    <source>
        <dbReference type="EMBL" id="TWP37858.1"/>
    </source>
</evidence>
<dbReference type="PROSITE" id="PS50972">
    <property type="entry name" value="PTERIN_BINDING"/>
    <property type="match status" value="1"/>
</dbReference>
<dbReference type="EMBL" id="VCQV01000004">
    <property type="protein sequence ID" value="TWP37858.1"/>
    <property type="molecule type" value="Genomic_DNA"/>
</dbReference>
<sequence>MITLRGLAQLAADHADDLEHPVAPLRLGERVYDTDRQPVLMSVINLSQDSAYRESVAVSTQAAVRKAHVYAAEGAHLIDLGAESTIATAAAVDGQAQQRLLLPVIEQLVADDIAVSVETYEVPVAQSALEAGACVLNLTGSDHDDQMFTLAAEHRATVVLCHVLGPHARAITDADVSVDQLPQMIHVFERRIARARELGVTDLVIDPGVGFGYQLDDAKARAEYQAAALLHTFRLRRLGLPICHALPHAFDIFEDRFRSAEGVFAVLAHLGQTGVYRTHEVSLVRPVLEAMHCFRTQV</sequence>
<dbReference type="PANTHER" id="PTHR20941">
    <property type="entry name" value="FOLATE SYNTHESIS PROTEINS"/>
    <property type="match status" value="1"/>
</dbReference>
<proteinExistence type="predicted"/>
<reference evidence="2 3" key="1">
    <citation type="submission" date="2019-05" db="EMBL/GenBank/DDBJ databases">
        <authorList>
            <person name="Lee S.D."/>
        </authorList>
    </citation>
    <scope>NUCLEOTIDE SEQUENCE [LARGE SCALE GENOMIC DNA]</scope>
    <source>
        <strain evidence="2 3">C5-26</strain>
    </source>
</reference>
<dbReference type="InterPro" id="IPR000489">
    <property type="entry name" value="Pterin-binding_dom"/>
</dbReference>
<keyword evidence="3" id="KW-1185">Reference proteome</keyword>
<reference evidence="2 3" key="2">
    <citation type="submission" date="2019-08" db="EMBL/GenBank/DDBJ databases">
        <title>Jejuicoccus antrihumi gen. nov., sp. nov., a new member of the family Dermacoccaceae isolated from a cave.</title>
        <authorList>
            <person name="Schumann P."/>
            <person name="Kim I.S."/>
        </authorList>
    </citation>
    <scope>NUCLEOTIDE SEQUENCE [LARGE SCALE GENOMIC DNA]</scope>
    <source>
        <strain evidence="2 3">C5-26</strain>
    </source>
</reference>
<dbReference type="Gene3D" id="3.20.20.20">
    <property type="entry name" value="Dihydropteroate synthase-like"/>
    <property type="match status" value="1"/>
</dbReference>
<evidence type="ECO:0000259" key="1">
    <source>
        <dbReference type="PROSITE" id="PS50972"/>
    </source>
</evidence>
<dbReference type="PANTHER" id="PTHR20941:SF1">
    <property type="entry name" value="FOLIC ACID SYNTHESIS PROTEIN FOL1"/>
    <property type="match status" value="1"/>
</dbReference>
<organism evidence="2 3">
    <name type="scientific">Leekyejoonella antrihumi</name>
    <dbReference type="NCBI Taxonomy" id="1660198"/>
    <lineage>
        <taxon>Bacteria</taxon>
        <taxon>Bacillati</taxon>
        <taxon>Actinomycetota</taxon>
        <taxon>Actinomycetes</taxon>
        <taxon>Micrococcales</taxon>
        <taxon>Dermacoccaceae</taxon>
        <taxon>Leekyejoonella</taxon>
    </lineage>
</organism>
<dbReference type="GO" id="GO:0004156">
    <property type="term" value="F:dihydropteroate synthase activity"/>
    <property type="evidence" value="ECO:0007669"/>
    <property type="project" value="TreeGrafter"/>
</dbReference>
<evidence type="ECO:0000313" key="3">
    <source>
        <dbReference type="Proteomes" id="UP000320244"/>
    </source>
</evidence>
<protein>
    <submittedName>
        <fullName evidence="2">Dihydropteroate synthase</fullName>
    </submittedName>
</protein>
<gene>
    <name evidence="2" type="ORF">FGL98_03855</name>
</gene>